<organism evidence="7 8">
    <name type="scientific">Intestinicryptomonas porci</name>
    <dbReference type="NCBI Taxonomy" id="2926320"/>
    <lineage>
        <taxon>Bacteria</taxon>
        <taxon>Pseudomonadati</taxon>
        <taxon>Verrucomicrobiota</taxon>
        <taxon>Opitutia</taxon>
        <taxon>Opitutales</taxon>
        <taxon>Intestinicryptomonaceae</taxon>
        <taxon>Intestinicryptomonas</taxon>
    </lineage>
</organism>
<dbReference type="RefSeq" id="WP_370397252.1">
    <property type="nucleotide sequence ID" value="NZ_JALBUT010000006.1"/>
</dbReference>
<evidence type="ECO:0000313" key="8">
    <source>
        <dbReference type="Proteomes" id="UP001275932"/>
    </source>
</evidence>
<keyword evidence="4" id="KW-0233">DNA recombination</keyword>
<feature type="coiled-coil region" evidence="5">
    <location>
        <begin position="71"/>
        <end position="106"/>
    </location>
</feature>
<sequence length="438" mass="49039">MENVGTAFVLLILSCIVLLAWAVAAYFRIASLRKDLGASAEEKSNLEFALKEEIFKREAAEKFSASLEAGMSEKDKKIESLLNEKIRLEKSEARMQEREKAMLEKAGEFEAFSAKIFDAARQKFESSNKIQLDGVLSPLKENLASFRKRIDDVAEHDAKKYGSLERQINMLSEMNAKISKEADNLAKALVSNNKTAGNWGEMILEDALKNCGLVENVNFLTQDSHVQDGKSRILDVLVRLPDNRNFIIDSKVSLVNYMNYCAAPDDKTREAELKLFLNSVRAHIKGLSSKNYEALKDVQNPDFVLIFIPIEGAFELAITKDLNLLQYANSLKIALASPATLFACLRTVENIWSIEKQNKNTLEIAELGKSLHERICLFLERFGELGKSIEKVQRGYADLDTSISGRQGVLGTAIRLEELGVKSKKNIGKKYLEEGGDE</sequence>
<evidence type="ECO:0000256" key="6">
    <source>
        <dbReference type="SAM" id="Phobius"/>
    </source>
</evidence>
<keyword evidence="6" id="KW-0472">Membrane</keyword>
<keyword evidence="3 5" id="KW-0175">Coiled coil</keyword>
<keyword evidence="6" id="KW-1133">Transmembrane helix</keyword>
<accession>A0ABU4WGX4</accession>
<reference evidence="7 8" key="1">
    <citation type="submission" date="2022-03" db="EMBL/GenBank/DDBJ databases">
        <title>Novel taxa within the pig intestine.</title>
        <authorList>
            <person name="Wylensek D."/>
            <person name="Bishof K."/>
            <person name="Afrizal A."/>
            <person name="Clavel T."/>
        </authorList>
    </citation>
    <scope>NUCLEOTIDE SEQUENCE [LARGE SCALE GENOMIC DNA]</scope>
    <source>
        <strain evidence="7 8">CLA-KB-P66</strain>
    </source>
</reference>
<dbReference type="InterPro" id="IPR003798">
    <property type="entry name" value="DNA_recombination_RmuC"/>
</dbReference>
<evidence type="ECO:0000313" key="7">
    <source>
        <dbReference type="EMBL" id="MDX8415802.1"/>
    </source>
</evidence>
<dbReference type="Proteomes" id="UP001275932">
    <property type="component" value="Unassembled WGS sequence"/>
</dbReference>
<dbReference type="PANTHER" id="PTHR30563">
    <property type="entry name" value="DNA RECOMBINATION PROTEIN RMUC"/>
    <property type="match status" value="1"/>
</dbReference>
<dbReference type="EMBL" id="JALBUT010000006">
    <property type="protein sequence ID" value="MDX8415802.1"/>
    <property type="molecule type" value="Genomic_DNA"/>
</dbReference>
<keyword evidence="8" id="KW-1185">Reference proteome</keyword>
<proteinExistence type="inferred from homology"/>
<protein>
    <submittedName>
        <fullName evidence="7">DNA recombination protein RmuC</fullName>
    </submittedName>
</protein>
<comment type="function">
    <text evidence="1">Involved in DNA recombination.</text>
</comment>
<gene>
    <name evidence="7" type="primary">rmuC</name>
    <name evidence="7" type="ORF">MOX91_06400</name>
</gene>
<evidence type="ECO:0000256" key="3">
    <source>
        <dbReference type="ARBA" id="ARBA00023054"/>
    </source>
</evidence>
<name>A0ABU4WGX4_9BACT</name>
<evidence type="ECO:0000256" key="2">
    <source>
        <dbReference type="ARBA" id="ARBA00009840"/>
    </source>
</evidence>
<comment type="similarity">
    <text evidence="2">Belongs to the RmuC family.</text>
</comment>
<comment type="caution">
    <text evidence="7">The sequence shown here is derived from an EMBL/GenBank/DDBJ whole genome shotgun (WGS) entry which is preliminary data.</text>
</comment>
<feature type="transmembrane region" description="Helical" evidence="6">
    <location>
        <begin position="6"/>
        <end position="27"/>
    </location>
</feature>
<evidence type="ECO:0000256" key="1">
    <source>
        <dbReference type="ARBA" id="ARBA00003416"/>
    </source>
</evidence>
<dbReference type="PANTHER" id="PTHR30563:SF0">
    <property type="entry name" value="DNA RECOMBINATION PROTEIN RMUC"/>
    <property type="match status" value="1"/>
</dbReference>
<keyword evidence="6" id="KW-0812">Transmembrane</keyword>
<dbReference type="Pfam" id="PF02646">
    <property type="entry name" value="RmuC"/>
    <property type="match status" value="1"/>
</dbReference>
<evidence type="ECO:0000256" key="4">
    <source>
        <dbReference type="ARBA" id="ARBA00023172"/>
    </source>
</evidence>
<evidence type="ECO:0000256" key="5">
    <source>
        <dbReference type="SAM" id="Coils"/>
    </source>
</evidence>